<dbReference type="RefSeq" id="WP_154367169.1">
    <property type="nucleotide sequence ID" value="NZ_WKJH01000018.1"/>
</dbReference>
<evidence type="ECO:0000313" key="2">
    <source>
        <dbReference type="Proteomes" id="UP000443153"/>
    </source>
</evidence>
<reference evidence="1 2" key="1">
    <citation type="submission" date="2019-11" db="EMBL/GenBank/DDBJ databases">
        <title>Maribacter lutea sp. nov., a marine bacterium isolated from intertidal sand.</title>
        <authorList>
            <person name="Liu A."/>
        </authorList>
    </citation>
    <scope>NUCLEOTIDE SEQUENCE [LARGE SCALE GENOMIC DNA]</scope>
    <source>
        <strain evidence="1 2">RZ05</strain>
    </source>
</reference>
<dbReference type="AlphaFoldDB" id="A0A6I2MRQ9"/>
<organism evidence="1 2">
    <name type="scientific">Maribacter luteus</name>
    <dbReference type="NCBI Taxonomy" id="2594478"/>
    <lineage>
        <taxon>Bacteria</taxon>
        <taxon>Pseudomonadati</taxon>
        <taxon>Bacteroidota</taxon>
        <taxon>Flavobacteriia</taxon>
        <taxon>Flavobacteriales</taxon>
        <taxon>Flavobacteriaceae</taxon>
        <taxon>Maribacter</taxon>
    </lineage>
</organism>
<name>A0A6I2MRQ9_9FLAO</name>
<dbReference type="EMBL" id="WKJH01000018">
    <property type="protein sequence ID" value="MRX64884.1"/>
    <property type="molecule type" value="Genomic_DNA"/>
</dbReference>
<sequence>MEPKVNMVQYVLECKPLHYEGDAYHYQLKRSQFYVNGKKLTKQLDVLAEKCAEILYPLILEVTFSGLILRIVNFEEIQHRWEVLLPKLKNAYKGEVAETYMNNISANILEANTLMEKLKRDVLYSLLVPRLFALGEPSLTKSECNFVLPHYLYKKGILFKGTQEIGKYVDKNGHITVSYKGTANESDSLYKDKVLNGELTMQYLLDNETTSMIHFRGLCEFDNPSHNKIEYRITRLKELELTK</sequence>
<protein>
    <submittedName>
        <fullName evidence="1">Uncharacterized protein</fullName>
    </submittedName>
</protein>
<accession>A0A6I2MRQ9</accession>
<dbReference type="Proteomes" id="UP000443153">
    <property type="component" value="Unassembled WGS sequence"/>
</dbReference>
<dbReference type="OrthoDB" id="1415378at2"/>
<proteinExistence type="predicted"/>
<gene>
    <name evidence="1" type="ORF">GJ691_11985</name>
</gene>
<comment type="caution">
    <text evidence="1">The sequence shown here is derived from an EMBL/GenBank/DDBJ whole genome shotgun (WGS) entry which is preliminary data.</text>
</comment>
<keyword evidence="2" id="KW-1185">Reference proteome</keyword>
<evidence type="ECO:0000313" key="1">
    <source>
        <dbReference type="EMBL" id="MRX64884.1"/>
    </source>
</evidence>